<dbReference type="AlphaFoldDB" id="A0A1D4M9B2"/>
<sequence>MSKFNKIMKTSFLGTVGLVGSLFFITKYKTQPHNQTIPPFFSKAAPYIFAHRGGMAVRPEQTKLAFDNAILHNVDGFETDVRLSKDHQLIVFHDASVDRTTNGSGKVADHTLSELKTLDAGYRFTDINGATPYRGHTDACILTFDELLSQYPNQLINVDLKDDPDTVEGQLAPEIIYEIIVKHHAQKRVLVTSFHNQQIERFNNISNGTVAIGASQKEVAEGVLKFHTGLGNTFQPRAHTFQMPVVYKGIRLTSPKFIQWLITRNIVPGYYGVNNLDLMHDLTSYGVHTIVTDRPDLAERFKNTYHNTSF</sequence>
<feature type="domain" description="GP-PDE" evidence="1">
    <location>
        <begin position="46"/>
        <end position="302"/>
    </location>
</feature>
<organism evidence="3 5">
    <name type="scientific">Staphylococcus caeli</name>
    <dbReference type="NCBI Taxonomy" id="2201815"/>
    <lineage>
        <taxon>Bacteria</taxon>
        <taxon>Bacillati</taxon>
        <taxon>Bacillota</taxon>
        <taxon>Bacilli</taxon>
        <taxon>Bacillales</taxon>
        <taxon>Staphylococcaceae</taxon>
        <taxon>Staphylococcus</taxon>
    </lineage>
</organism>
<name>A0A1D4M9B2_9STAP</name>
<dbReference type="GO" id="GO:0008889">
    <property type="term" value="F:glycerophosphodiester phosphodiesterase activity"/>
    <property type="evidence" value="ECO:0007669"/>
    <property type="project" value="UniProtKB-EC"/>
</dbReference>
<evidence type="ECO:0000313" key="4">
    <source>
        <dbReference type="Proteomes" id="UP000095412"/>
    </source>
</evidence>
<dbReference type="SUPFAM" id="SSF51695">
    <property type="entry name" value="PLC-like phosphodiesterases"/>
    <property type="match status" value="1"/>
</dbReference>
<dbReference type="PROSITE" id="PS51704">
    <property type="entry name" value="GP_PDE"/>
    <property type="match status" value="1"/>
</dbReference>
<dbReference type="OrthoDB" id="384721at2"/>
<dbReference type="InterPro" id="IPR030395">
    <property type="entry name" value="GP_PDE_dom"/>
</dbReference>
<dbReference type="PANTHER" id="PTHR46211:SF1">
    <property type="entry name" value="GLYCEROPHOSPHODIESTER PHOSPHODIESTERASE, CYTOPLASMIC"/>
    <property type="match status" value="1"/>
</dbReference>
<evidence type="ECO:0000313" key="3">
    <source>
        <dbReference type="EMBL" id="SCS94917.1"/>
    </source>
</evidence>
<dbReference type="Gene3D" id="3.20.20.190">
    <property type="entry name" value="Phosphatidylinositol (PI) phosphodiesterase"/>
    <property type="match status" value="1"/>
</dbReference>
<dbReference type="Pfam" id="PF03009">
    <property type="entry name" value="GDPD"/>
    <property type="match status" value="1"/>
</dbReference>
<dbReference type="GO" id="GO:0006629">
    <property type="term" value="P:lipid metabolic process"/>
    <property type="evidence" value="ECO:0007669"/>
    <property type="project" value="InterPro"/>
</dbReference>
<reference evidence="3 5" key="1">
    <citation type="submission" date="2016-09" db="EMBL/GenBank/DDBJ databases">
        <authorList>
            <consortium name="Pathogen Informatics"/>
        </authorList>
    </citation>
    <scope>NUCLEOTIDE SEQUENCE [LARGE SCALE GENOMIC DNA]</scope>
    <source>
        <strain evidence="3 5">82B</strain>
    </source>
</reference>
<reference evidence="2 4" key="2">
    <citation type="submission" date="2016-09" db="EMBL/GenBank/DDBJ databases">
        <authorList>
            <consortium name="Pathogen Informatics"/>
            <person name="Sun Q."/>
            <person name="Inoue M."/>
        </authorList>
    </citation>
    <scope>NUCLEOTIDE SEQUENCE [LARGE SCALE GENOMIC DNA]</scope>
    <source>
        <strain evidence="2 4">82C</strain>
    </source>
</reference>
<gene>
    <name evidence="3" type="primary">ugpQ_4</name>
    <name evidence="2" type="synonym">ugpQ_2</name>
    <name evidence="3" type="ORF">SAMEA2297795_01461</name>
    <name evidence="2" type="ORF">SAMEA2297796_00558</name>
</gene>
<dbReference type="Proteomes" id="UP000095768">
    <property type="component" value="Unassembled WGS sequence"/>
</dbReference>
<evidence type="ECO:0000259" key="1">
    <source>
        <dbReference type="PROSITE" id="PS51704"/>
    </source>
</evidence>
<evidence type="ECO:0000313" key="2">
    <source>
        <dbReference type="EMBL" id="SCS48252.1"/>
    </source>
</evidence>
<dbReference type="Proteomes" id="UP000095412">
    <property type="component" value="Unassembled WGS sequence"/>
</dbReference>
<dbReference type="EC" id="3.1.4.46" evidence="3"/>
<keyword evidence="4" id="KW-1185">Reference proteome</keyword>
<keyword evidence="3" id="KW-0378">Hydrolase</keyword>
<evidence type="ECO:0000313" key="5">
    <source>
        <dbReference type="Proteomes" id="UP000095768"/>
    </source>
</evidence>
<dbReference type="InterPro" id="IPR017946">
    <property type="entry name" value="PLC-like_Pdiesterase_TIM-brl"/>
</dbReference>
<dbReference type="PANTHER" id="PTHR46211">
    <property type="entry name" value="GLYCEROPHOSPHORYL DIESTER PHOSPHODIESTERASE"/>
    <property type="match status" value="1"/>
</dbReference>
<dbReference type="CDD" id="cd08561">
    <property type="entry name" value="GDPD_cytoplasmic_ScUgpQ2_like"/>
    <property type="match status" value="1"/>
</dbReference>
<protein>
    <submittedName>
        <fullName evidence="3">Glycerophosphoryl diester phosphodiesterase</fullName>
        <ecNumber evidence="3">3.1.4.46</ecNumber>
    </submittedName>
</protein>
<dbReference type="EMBL" id="FMPG01000004">
    <property type="protein sequence ID" value="SCS94917.1"/>
    <property type="molecule type" value="Genomic_DNA"/>
</dbReference>
<dbReference type="RefSeq" id="WP_069994745.1">
    <property type="nucleotide sequence ID" value="NZ_FMPG01000004.1"/>
</dbReference>
<proteinExistence type="predicted"/>
<dbReference type="EMBL" id="FMPI01000003">
    <property type="protein sequence ID" value="SCS48252.1"/>
    <property type="molecule type" value="Genomic_DNA"/>
</dbReference>
<accession>A0A1D4M9B2</accession>